<name>A0A427AZP8_ENSVE</name>
<evidence type="ECO:0000313" key="3">
    <source>
        <dbReference type="Proteomes" id="UP000287651"/>
    </source>
</evidence>
<proteinExistence type="predicted"/>
<organism evidence="2 3">
    <name type="scientific">Ensete ventricosum</name>
    <name type="common">Abyssinian banana</name>
    <name type="synonym">Musa ensete</name>
    <dbReference type="NCBI Taxonomy" id="4639"/>
    <lineage>
        <taxon>Eukaryota</taxon>
        <taxon>Viridiplantae</taxon>
        <taxon>Streptophyta</taxon>
        <taxon>Embryophyta</taxon>
        <taxon>Tracheophyta</taxon>
        <taxon>Spermatophyta</taxon>
        <taxon>Magnoliopsida</taxon>
        <taxon>Liliopsida</taxon>
        <taxon>Zingiberales</taxon>
        <taxon>Musaceae</taxon>
        <taxon>Ensete</taxon>
    </lineage>
</organism>
<protein>
    <submittedName>
        <fullName evidence="2">Uncharacterized protein</fullName>
    </submittedName>
</protein>
<evidence type="ECO:0000256" key="1">
    <source>
        <dbReference type="SAM" id="Phobius"/>
    </source>
</evidence>
<keyword evidence="1" id="KW-1133">Transmembrane helix</keyword>
<reference evidence="2 3" key="1">
    <citation type="journal article" date="2014" name="Agronomy (Basel)">
        <title>A Draft Genome Sequence for Ensete ventricosum, the Drought-Tolerant Tree Against Hunger.</title>
        <authorList>
            <person name="Harrison J."/>
            <person name="Moore K.A."/>
            <person name="Paszkiewicz K."/>
            <person name="Jones T."/>
            <person name="Grant M."/>
            <person name="Ambacheew D."/>
            <person name="Muzemil S."/>
            <person name="Studholme D.J."/>
        </authorList>
    </citation>
    <scope>NUCLEOTIDE SEQUENCE [LARGE SCALE GENOMIC DNA]</scope>
</reference>
<dbReference type="Proteomes" id="UP000287651">
    <property type="component" value="Unassembled WGS sequence"/>
</dbReference>
<dbReference type="AlphaFoldDB" id="A0A427AZP8"/>
<evidence type="ECO:0000313" key="2">
    <source>
        <dbReference type="EMBL" id="RRT81752.1"/>
    </source>
</evidence>
<gene>
    <name evidence="2" type="ORF">B296_00017721</name>
</gene>
<dbReference type="EMBL" id="AMZH03000833">
    <property type="protein sequence ID" value="RRT81752.1"/>
    <property type="molecule type" value="Genomic_DNA"/>
</dbReference>
<keyword evidence="1" id="KW-0472">Membrane</keyword>
<accession>A0A427AZP8</accession>
<sequence>MDWSNTCTHVGPRSFHRRGCEERIWLFFFIYISGGFLRLEVNVLNELRCKDEIKTYFFDPLRRLYQPLLREGPPRFSDGARVVSPTRTTASYR</sequence>
<feature type="transmembrane region" description="Helical" evidence="1">
    <location>
        <begin position="24"/>
        <end position="44"/>
    </location>
</feature>
<comment type="caution">
    <text evidence="2">The sequence shown here is derived from an EMBL/GenBank/DDBJ whole genome shotgun (WGS) entry which is preliminary data.</text>
</comment>
<keyword evidence="1" id="KW-0812">Transmembrane</keyword>